<feature type="chain" id="PRO_5036451313" evidence="1">
    <location>
        <begin position="21"/>
        <end position="106"/>
    </location>
</feature>
<evidence type="ECO:0000313" key="2">
    <source>
        <dbReference type="EMBL" id="KAG2286875.1"/>
    </source>
</evidence>
<dbReference type="OrthoDB" id="10477192at2759"/>
<evidence type="ECO:0000313" key="3">
    <source>
        <dbReference type="Proteomes" id="UP000886595"/>
    </source>
</evidence>
<gene>
    <name evidence="2" type="ORF">Bca52824_046479</name>
</gene>
<sequence length="106" mass="11727">MELVVATLLPMVLVIGGVNAGAVVRNGKKEVADAYNKILVSVKEKFSKKILVSFEVRGLAAIMRHLKRVGCPLPALKDLTNRDEYLDIAHWSMMVGQPSRLYLFSS</sequence>
<evidence type="ECO:0000256" key="1">
    <source>
        <dbReference type="SAM" id="SignalP"/>
    </source>
</evidence>
<feature type="signal peptide" evidence="1">
    <location>
        <begin position="1"/>
        <end position="20"/>
    </location>
</feature>
<proteinExistence type="predicted"/>
<accession>A0A8X7UP31</accession>
<name>A0A8X7UP31_BRACI</name>
<keyword evidence="1" id="KW-0732">Signal</keyword>
<comment type="caution">
    <text evidence="2">The sequence shown here is derived from an EMBL/GenBank/DDBJ whole genome shotgun (WGS) entry which is preliminary data.</text>
</comment>
<keyword evidence="3" id="KW-1185">Reference proteome</keyword>
<dbReference type="EMBL" id="JAAMPC010000010">
    <property type="protein sequence ID" value="KAG2286875.1"/>
    <property type="molecule type" value="Genomic_DNA"/>
</dbReference>
<reference evidence="2 3" key="1">
    <citation type="submission" date="2020-02" db="EMBL/GenBank/DDBJ databases">
        <authorList>
            <person name="Ma Q."/>
            <person name="Huang Y."/>
            <person name="Song X."/>
            <person name="Pei D."/>
        </authorList>
    </citation>
    <scope>NUCLEOTIDE SEQUENCE [LARGE SCALE GENOMIC DNA]</scope>
    <source>
        <strain evidence="2">Sxm20200214</strain>
        <tissue evidence="2">Leaf</tissue>
    </source>
</reference>
<protein>
    <submittedName>
        <fullName evidence="2">Uncharacterized protein</fullName>
    </submittedName>
</protein>
<dbReference type="AlphaFoldDB" id="A0A8X7UP31"/>
<dbReference type="Proteomes" id="UP000886595">
    <property type="component" value="Unassembled WGS sequence"/>
</dbReference>
<organism evidence="2 3">
    <name type="scientific">Brassica carinata</name>
    <name type="common">Ethiopian mustard</name>
    <name type="synonym">Abyssinian cabbage</name>
    <dbReference type="NCBI Taxonomy" id="52824"/>
    <lineage>
        <taxon>Eukaryota</taxon>
        <taxon>Viridiplantae</taxon>
        <taxon>Streptophyta</taxon>
        <taxon>Embryophyta</taxon>
        <taxon>Tracheophyta</taxon>
        <taxon>Spermatophyta</taxon>
        <taxon>Magnoliopsida</taxon>
        <taxon>eudicotyledons</taxon>
        <taxon>Gunneridae</taxon>
        <taxon>Pentapetalae</taxon>
        <taxon>rosids</taxon>
        <taxon>malvids</taxon>
        <taxon>Brassicales</taxon>
        <taxon>Brassicaceae</taxon>
        <taxon>Brassiceae</taxon>
        <taxon>Brassica</taxon>
    </lineage>
</organism>